<proteinExistence type="predicted"/>
<dbReference type="AlphaFoldDB" id="A0AA96F5N5"/>
<dbReference type="SUPFAM" id="SSF50022">
    <property type="entry name" value="ISP domain"/>
    <property type="match status" value="1"/>
</dbReference>
<evidence type="ECO:0000313" key="6">
    <source>
        <dbReference type="EMBL" id="WNM23237.1"/>
    </source>
</evidence>
<keyword evidence="8" id="KW-1185">Reference proteome</keyword>
<protein>
    <submittedName>
        <fullName evidence="6">Non-heme iron oxygenase ferredoxin subunit</fullName>
    </submittedName>
</protein>
<dbReference type="PROSITE" id="PS51296">
    <property type="entry name" value="RIESKE"/>
    <property type="match status" value="1"/>
</dbReference>
<dbReference type="Proteomes" id="UP001304125">
    <property type="component" value="Chromosome"/>
</dbReference>
<dbReference type="GO" id="GO:0016705">
    <property type="term" value="F:oxidoreductase activity, acting on paired donors, with incorporation or reduction of molecular oxygen"/>
    <property type="evidence" value="ECO:0007669"/>
    <property type="project" value="UniProtKB-ARBA"/>
</dbReference>
<dbReference type="InterPro" id="IPR017941">
    <property type="entry name" value="Rieske_2Fe-2S"/>
</dbReference>
<dbReference type="PANTHER" id="PTHR21496">
    <property type="entry name" value="FERREDOXIN-RELATED"/>
    <property type="match status" value="1"/>
</dbReference>
<evidence type="ECO:0000259" key="5">
    <source>
        <dbReference type="PROSITE" id="PS51296"/>
    </source>
</evidence>
<dbReference type="PANTHER" id="PTHR21496:SF23">
    <property type="entry name" value="3-PHENYLPROPIONATE_CINNAMIC ACID DIOXYGENASE FERREDOXIN SUBUNIT"/>
    <property type="match status" value="1"/>
</dbReference>
<name>A0AA96F5N5_9MICO</name>
<keyword evidence="4" id="KW-0411">Iron-sulfur</keyword>
<organism evidence="6 8">
    <name type="scientific">Demequina capsici</name>
    <dbReference type="NCBI Taxonomy" id="3075620"/>
    <lineage>
        <taxon>Bacteria</taxon>
        <taxon>Bacillati</taxon>
        <taxon>Actinomycetota</taxon>
        <taxon>Actinomycetes</taxon>
        <taxon>Micrococcales</taxon>
        <taxon>Demequinaceae</taxon>
        <taxon>Demequina</taxon>
    </lineage>
</organism>
<dbReference type="Gene3D" id="2.102.10.10">
    <property type="entry name" value="Rieske [2Fe-2S] iron-sulphur domain"/>
    <property type="match status" value="1"/>
</dbReference>
<dbReference type="GO" id="GO:0051537">
    <property type="term" value="F:2 iron, 2 sulfur cluster binding"/>
    <property type="evidence" value="ECO:0007669"/>
    <property type="project" value="UniProtKB-KW"/>
</dbReference>
<dbReference type="Proteomes" id="UP001303408">
    <property type="component" value="Chromosome"/>
</dbReference>
<dbReference type="CDD" id="cd03528">
    <property type="entry name" value="Rieske_RO_ferredoxin"/>
    <property type="match status" value="1"/>
</dbReference>
<evidence type="ECO:0000256" key="2">
    <source>
        <dbReference type="ARBA" id="ARBA00022723"/>
    </source>
</evidence>
<dbReference type="InterPro" id="IPR036922">
    <property type="entry name" value="Rieske_2Fe-2S_sf"/>
</dbReference>
<dbReference type="KEGG" id="dcp:RN607_07860"/>
<feature type="domain" description="Rieske" evidence="5">
    <location>
        <begin position="4"/>
        <end position="105"/>
    </location>
</feature>
<dbReference type="EMBL" id="CP134879">
    <property type="protein sequence ID" value="WNM23237.1"/>
    <property type="molecule type" value="Genomic_DNA"/>
</dbReference>
<dbReference type="Pfam" id="PF00355">
    <property type="entry name" value="Rieske"/>
    <property type="match status" value="1"/>
</dbReference>
<dbReference type="RefSeq" id="WP_313495995.1">
    <property type="nucleotide sequence ID" value="NZ_CP134879.1"/>
</dbReference>
<accession>A0AA96JBV2</accession>
<evidence type="ECO:0000313" key="7">
    <source>
        <dbReference type="EMBL" id="WNM26116.1"/>
    </source>
</evidence>
<evidence type="ECO:0000256" key="1">
    <source>
        <dbReference type="ARBA" id="ARBA00022714"/>
    </source>
</evidence>
<sequence>MSEQVACNVTDVKPGTALLAELTLADGSEQPFAIVRAEDGEFYAIDDTCTHGQVSLSEGDVEGCEIECWAHGGRFDFRTGAATELPALSPVKAYPVRVDGELVLVDIDNPKTPQAS</sequence>
<evidence type="ECO:0000313" key="8">
    <source>
        <dbReference type="Proteomes" id="UP001304125"/>
    </source>
</evidence>
<gene>
    <name evidence="6" type="ORF">RN606_07620</name>
    <name evidence="7" type="ORF">RN607_07860</name>
</gene>
<evidence type="ECO:0000256" key="4">
    <source>
        <dbReference type="ARBA" id="ARBA00023014"/>
    </source>
</evidence>
<dbReference type="EMBL" id="CP134880">
    <property type="protein sequence ID" value="WNM26116.1"/>
    <property type="molecule type" value="Genomic_DNA"/>
</dbReference>
<keyword evidence="2" id="KW-0479">Metal-binding</keyword>
<dbReference type="GO" id="GO:0004497">
    <property type="term" value="F:monooxygenase activity"/>
    <property type="evidence" value="ECO:0007669"/>
    <property type="project" value="UniProtKB-ARBA"/>
</dbReference>
<dbReference type="GO" id="GO:0046872">
    <property type="term" value="F:metal ion binding"/>
    <property type="evidence" value="ECO:0007669"/>
    <property type="project" value="UniProtKB-KW"/>
</dbReference>
<accession>A0AA96F5N5</accession>
<evidence type="ECO:0000256" key="3">
    <source>
        <dbReference type="ARBA" id="ARBA00023004"/>
    </source>
</evidence>
<keyword evidence="3" id="KW-0408">Iron</keyword>
<reference evidence="6 8" key="1">
    <citation type="submission" date="2023-09" db="EMBL/GenBank/DDBJ databases">
        <title>Demequina sp. a novel bacteria isolated from Capsicum annuum.</title>
        <authorList>
            <person name="Humaira Z."/>
            <person name="Lee J."/>
            <person name="Cho D."/>
        </authorList>
    </citation>
    <scope>NUCLEOTIDE SEQUENCE [LARGE SCALE GENOMIC DNA]</scope>
    <source>
        <strain evidence="6 8">OYTSA14</strain>
        <strain evidence="7">PMTSA13</strain>
    </source>
</reference>
<keyword evidence="1" id="KW-0001">2Fe-2S</keyword>